<dbReference type="InterPro" id="IPR007899">
    <property type="entry name" value="CHAD_dom"/>
</dbReference>
<dbReference type="Proteomes" id="UP000199207">
    <property type="component" value="Unassembled WGS sequence"/>
</dbReference>
<dbReference type="PANTHER" id="PTHR39339:SF1">
    <property type="entry name" value="CHAD DOMAIN-CONTAINING PROTEIN"/>
    <property type="match status" value="1"/>
</dbReference>
<dbReference type="AlphaFoldDB" id="A0A1I1FIS1"/>
<feature type="region of interest" description="Disordered" evidence="1">
    <location>
        <begin position="114"/>
        <end position="140"/>
    </location>
</feature>
<protein>
    <submittedName>
        <fullName evidence="3">CHAD domain-containing protein</fullName>
    </submittedName>
</protein>
<feature type="domain" description="CHAD" evidence="2">
    <location>
        <begin position="13"/>
        <end position="310"/>
    </location>
</feature>
<dbReference type="RefSeq" id="WP_093837105.1">
    <property type="nucleotide sequence ID" value="NZ_FOLM01000001.1"/>
</dbReference>
<name>A0A1I1FIS1_9ACTN</name>
<dbReference type="Gene3D" id="1.40.20.10">
    <property type="entry name" value="CHAD domain"/>
    <property type="match status" value="1"/>
</dbReference>
<keyword evidence="4" id="KW-1185">Reference proteome</keyword>
<dbReference type="SMART" id="SM00880">
    <property type="entry name" value="CHAD"/>
    <property type="match status" value="1"/>
</dbReference>
<gene>
    <name evidence="3" type="ORF">SAMN05421773_101753</name>
</gene>
<dbReference type="InterPro" id="IPR038186">
    <property type="entry name" value="CHAD_dom_sf"/>
</dbReference>
<dbReference type="STRING" id="910347.SAMN05421773_101753"/>
<evidence type="ECO:0000313" key="3">
    <source>
        <dbReference type="EMBL" id="SFB99171.1"/>
    </source>
</evidence>
<dbReference type="PANTHER" id="PTHR39339">
    <property type="entry name" value="SLR1444 PROTEIN"/>
    <property type="match status" value="1"/>
</dbReference>
<feature type="region of interest" description="Disordered" evidence="1">
    <location>
        <begin position="302"/>
        <end position="321"/>
    </location>
</feature>
<feature type="compositionally biased region" description="Basic and acidic residues" evidence="1">
    <location>
        <begin position="114"/>
        <end position="129"/>
    </location>
</feature>
<proteinExistence type="predicted"/>
<dbReference type="EMBL" id="FOLM01000001">
    <property type="protein sequence ID" value="SFB99171.1"/>
    <property type="molecule type" value="Genomic_DNA"/>
</dbReference>
<evidence type="ECO:0000259" key="2">
    <source>
        <dbReference type="PROSITE" id="PS51708"/>
    </source>
</evidence>
<evidence type="ECO:0000256" key="1">
    <source>
        <dbReference type="SAM" id="MobiDB-lite"/>
    </source>
</evidence>
<dbReference type="Pfam" id="PF05235">
    <property type="entry name" value="CHAD"/>
    <property type="match status" value="1"/>
</dbReference>
<evidence type="ECO:0000313" key="4">
    <source>
        <dbReference type="Proteomes" id="UP000199207"/>
    </source>
</evidence>
<dbReference type="PROSITE" id="PS51708">
    <property type="entry name" value="CHAD"/>
    <property type="match status" value="1"/>
</dbReference>
<reference evidence="3 4" key="1">
    <citation type="submission" date="2016-10" db="EMBL/GenBank/DDBJ databases">
        <authorList>
            <person name="de Groot N.N."/>
        </authorList>
    </citation>
    <scope>NUCLEOTIDE SEQUENCE [LARGE SCALE GENOMIC DNA]</scope>
    <source>
        <strain evidence="3 4">CGMCC 4.5739</strain>
    </source>
</reference>
<accession>A0A1I1FIS1</accession>
<organism evidence="3 4">
    <name type="scientific">Streptomyces aidingensis</name>
    <dbReference type="NCBI Taxonomy" id="910347"/>
    <lineage>
        <taxon>Bacteria</taxon>
        <taxon>Bacillati</taxon>
        <taxon>Actinomycetota</taxon>
        <taxon>Actinomycetes</taxon>
        <taxon>Kitasatosporales</taxon>
        <taxon>Streptomycetaceae</taxon>
        <taxon>Streptomyces</taxon>
    </lineage>
</organism>
<dbReference type="OrthoDB" id="9777271at2"/>
<sequence length="321" mass="35053">MTTATTTSVRPAAGTAGATVVDYAGRQARELRELEPEVRRDAPDSVHRMRVACRRLRSCFRSYRRVLDRTVTAALEGELIWLAGELSGDRDREVLAERFRERLAELPPELIRGPARDRLRDYGSPHEEPPGPGTPAGRSATRARVLAALDSDRFRDLLSGLDALLAVPPLLPAAGRRDRKVCGRVLEADADRFDRRMAAARAAPPGPLRDHALHAARKAAKRARYSAEAARPALGRTAARAEITRWRALQDLLGEHQDSVMARQALVELAVTAEAAGEPSFTYGLLHGRERALAEEYERRLAALHPGHPAADTEETGAGAG</sequence>